<name>A0ACB9YNF0_9PEZI</name>
<proteinExistence type="predicted"/>
<sequence>MVGVPGKYKGCNTCRARRVACDNGRPFCKKCTDYGRECGGYERETVFIVGTQDQKGRCSSHPPRNQHGSKKTKDIGVRPAEKLEFIATQPWQPAWMDMVSVSSQVGLHRLRFVALQTDLSSAVRPSSGPSRGKDVTLSLGSPRPFKANPSFGPEPFSLKARCLIHVPTRRNSNRQVIGNSSEGLCLFLYEQNSSAAYSNEAPWKDTAALADRIREPGPAAYQSFPAHHFFARVYRPSAIWAALLNRQPTFLCSPEWTVVPWERHPRTPLDDLLDILVLLPSIFSRADRITPLGATVPRRLKAKDLLSNCVNIERQFDIWYTMVHQRVDESGSPLYWVGDAVPGSVQMPFPEVFHFPSPLIGLVHVYYWAALIGFNQCIYGLLDIIFESESENLSSPVVLPEIPSGIDFQKYHPAQTRMLAANVCRSLDFVLRTTAQPDLLAAPLWVVSNFYNEIGRFGDGELERLWCASFKGRLEAKCRDMSPWLQEKKWVDTRQFG</sequence>
<organism evidence="1 2">
    <name type="scientific">Hypoxylon rubiginosum</name>
    <dbReference type="NCBI Taxonomy" id="110542"/>
    <lineage>
        <taxon>Eukaryota</taxon>
        <taxon>Fungi</taxon>
        <taxon>Dikarya</taxon>
        <taxon>Ascomycota</taxon>
        <taxon>Pezizomycotina</taxon>
        <taxon>Sordariomycetes</taxon>
        <taxon>Xylariomycetidae</taxon>
        <taxon>Xylariales</taxon>
        <taxon>Hypoxylaceae</taxon>
        <taxon>Hypoxylon</taxon>
    </lineage>
</organism>
<dbReference type="EMBL" id="MU393568">
    <property type="protein sequence ID" value="KAI4860931.1"/>
    <property type="molecule type" value="Genomic_DNA"/>
</dbReference>
<accession>A0ACB9YNF0</accession>
<evidence type="ECO:0000313" key="2">
    <source>
        <dbReference type="Proteomes" id="UP001497700"/>
    </source>
</evidence>
<dbReference type="Proteomes" id="UP001497700">
    <property type="component" value="Unassembled WGS sequence"/>
</dbReference>
<gene>
    <name evidence="1" type="ORF">F4820DRAFT_461333</name>
</gene>
<reference evidence="1 2" key="1">
    <citation type="journal article" date="2022" name="New Phytol.">
        <title>Ecological generalism drives hyperdiversity of secondary metabolite gene clusters in xylarialean endophytes.</title>
        <authorList>
            <person name="Franco M.E.E."/>
            <person name="Wisecaver J.H."/>
            <person name="Arnold A.E."/>
            <person name="Ju Y.M."/>
            <person name="Slot J.C."/>
            <person name="Ahrendt S."/>
            <person name="Moore L.P."/>
            <person name="Eastman K.E."/>
            <person name="Scott K."/>
            <person name="Konkel Z."/>
            <person name="Mondo S.J."/>
            <person name="Kuo A."/>
            <person name="Hayes R.D."/>
            <person name="Haridas S."/>
            <person name="Andreopoulos B."/>
            <person name="Riley R."/>
            <person name="LaButti K."/>
            <person name="Pangilinan J."/>
            <person name="Lipzen A."/>
            <person name="Amirebrahimi M."/>
            <person name="Yan J."/>
            <person name="Adam C."/>
            <person name="Keymanesh K."/>
            <person name="Ng V."/>
            <person name="Louie K."/>
            <person name="Northen T."/>
            <person name="Drula E."/>
            <person name="Henrissat B."/>
            <person name="Hsieh H.M."/>
            <person name="Youens-Clark K."/>
            <person name="Lutzoni F."/>
            <person name="Miadlikowska J."/>
            <person name="Eastwood D.C."/>
            <person name="Hamelin R.C."/>
            <person name="Grigoriev I.V."/>
            <person name="U'Ren J.M."/>
        </authorList>
    </citation>
    <scope>NUCLEOTIDE SEQUENCE [LARGE SCALE GENOMIC DNA]</scope>
    <source>
        <strain evidence="1 2">CBS 119005</strain>
    </source>
</reference>
<evidence type="ECO:0000313" key="1">
    <source>
        <dbReference type="EMBL" id="KAI4860931.1"/>
    </source>
</evidence>
<keyword evidence="2" id="KW-1185">Reference proteome</keyword>
<comment type="caution">
    <text evidence="1">The sequence shown here is derived from an EMBL/GenBank/DDBJ whole genome shotgun (WGS) entry which is preliminary data.</text>
</comment>
<protein>
    <submittedName>
        <fullName evidence="1">Uncharacterized protein</fullName>
    </submittedName>
</protein>